<gene>
    <name evidence="1" type="ORF">TWF694_007612</name>
</gene>
<accession>A0AAV9XPY0</accession>
<sequence>MSSNEAEIFWGTYESERGTALFHRLVLSICDFLRATMGQIGPSVEASQARLYIGPEMMMLMLQMFEENSNIPAEVRESFDLQRVATLLKAYYGVWHIKYEELPRLGVGYKLPFVRREEFRMWLQFWFQADPDGTHRKLNKILSDETILFLDPFTDEKWEYPVVPRSFYPIESSCDPELVRDIKAQLVEEYTKLSQIWEKERTEKEKEASTKTEPKETAADRLTRLTNFTELGKNTQLPSNSLYGQYMASKKAMELTLQQTIQLQERQMAAMAQNMVNASMMGLASAGAQSAAISSNAIAQGFRTQDSALGIQYKRVYGPGWN</sequence>
<dbReference type="AlphaFoldDB" id="A0AAV9XPY0"/>
<name>A0AAV9XPY0_9PEZI</name>
<proteinExistence type="predicted"/>
<dbReference type="EMBL" id="JAVHJO010000003">
    <property type="protein sequence ID" value="KAK6541833.1"/>
    <property type="molecule type" value="Genomic_DNA"/>
</dbReference>
<evidence type="ECO:0000313" key="1">
    <source>
        <dbReference type="EMBL" id="KAK6541833.1"/>
    </source>
</evidence>
<keyword evidence="2" id="KW-1185">Reference proteome</keyword>
<comment type="caution">
    <text evidence="1">The sequence shown here is derived from an EMBL/GenBank/DDBJ whole genome shotgun (WGS) entry which is preliminary data.</text>
</comment>
<organism evidence="1 2">
    <name type="scientific">Orbilia ellipsospora</name>
    <dbReference type="NCBI Taxonomy" id="2528407"/>
    <lineage>
        <taxon>Eukaryota</taxon>
        <taxon>Fungi</taxon>
        <taxon>Dikarya</taxon>
        <taxon>Ascomycota</taxon>
        <taxon>Pezizomycotina</taxon>
        <taxon>Orbiliomycetes</taxon>
        <taxon>Orbiliales</taxon>
        <taxon>Orbiliaceae</taxon>
        <taxon>Orbilia</taxon>
    </lineage>
</organism>
<protein>
    <submittedName>
        <fullName evidence="1">Uncharacterized protein</fullName>
    </submittedName>
</protein>
<evidence type="ECO:0000313" key="2">
    <source>
        <dbReference type="Proteomes" id="UP001365542"/>
    </source>
</evidence>
<dbReference type="Proteomes" id="UP001365542">
    <property type="component" value="Unassembled WGS sequence"/>
</dbReference>
<reference evidence="1 2" key="1">
    <citation type="submission" date="2019-10" db="EMBL/GenBank/DDBJ databases">
        <authorList>
            <person name="Palmer J.M."/>
        </authorList>
    </citation>
    <scope>NUCLEOTIDE SEQUENCE [LARGE SCALE GENOMIC DNA]</scope>
    <source>
        <strain evidence="1 2">TWF694</strain>
    </source>
</reference>